<evidence type="ECO:0000313" key="5">
    <source>
        <dbReference type="Proteomes" id="UP001595817"/>
    </source>
</evidence>
<dbReference type="Pfam" id="PF19886">
    <property type="entry name" value="DUF6359"/>
    <property type="match status" value="1"/>
</dbReference>
<feature type="domain" description="Endonuclease/exonuclease/phosphatase" evidence="2">
    <location>
        <begin position="563"/>
        <end position="701"/>
    </location>
</feature>
<reference evidence="5" key="1">
    <citation type="journal article" date="2019" name="Int. J. Syst. Evol. Microbiol.">
        <title>The Global Catalogue of Microorganisms (GCM) 10K type strain sequencing project: providing services to taxonomists for standard genome sequencing and annotation.</title>
        <authorList>
            <consortium name="The Broad Institute Genomics Platform"/>
            <consortium name="The Broad Institute Genome Sequencing Center for Infectious Disease"/>
            <person name="Wu L."/>
            <person name="Ma J."/>
        </authorList>
    </citation>
    <scope>NUCLEOTIDE SEQUENCE [LARGE SCALE GENOMIC DNA]</scope>
    <source>
        <strain evidence="5">CCUG 59778</strain>
    </source>
</reference>
<evidence type="ECO:0000259" key="2">
    <source>
        <dbReference type="Pfam" id="PF19580"/>
    </source>
</evidence>
<evidence type="ECO:0000313" key="4">
    <source>
        <dbReference type="EMBL" id="MFC4410638.1"/>
    </source>
</evidence>
<dbReference type="RefSeq" id="WP_378154705.1">
    <property type="nucleotide sequence ID" value="NZ_JBHSEC010000019.1"/>
</dbReference>
<feature type="domain" description="Endonuclease YhcR N-terminal" evidence="3">
    <location>
        <begin position="37"/>
        <end position="141"/>
    </location>
</feature>
<evidence type="ECO:0000256" key="1">
    <source>
        <dbReference type="SAM" id="SignalP"/>
    </source>
</evidence>
<dbReference type="EMBL" id="JBHSEC010000019">
    <property type="protein sequence ID" value="MFC4410638.1"/>
    <property type="molecule type" value="Genomic_DNA"/>
</dbReference>
<keyword evidence="5" id="KW-1185">Reference proteome</keyword>
<dbReference type="InterPro" id="IPR045939">
    <property type="entry name" value="YhcR_N"/>
</dbReference>
<name>A0ABV8X5F9_9LACT</name>
<dbReference type="InterPro" id="IPR036691">
    <property type="entry name" value="Endo/exonu/phosph_ase_sf"/>
</dbReference>
<dbReference type="Gene3D" id="3.60.10.10">
    <property type="entry name" value="Endonuclease/exonuclease/phosphatase"/>
    <property type="match status" value="1"/>
</dbReference>
<gene>
    <name evidence="4" type="ORF">ACFOZY_09460</name>
</gene>
<dbReference type="Pfam" id="PF19580">
    <property type="entry name" value="Exo_endo_phos_3"/>
    <property type="match status" value="1"/>
</dbReference>
<organism evidence="4 5">
    <name type="scientific">Chungangia koreensis</name>
    <dbReference type="NCBI Taxonomy" id="752657"/>
    <lineage>
        <taxon>Bacteria</taxon>
        <taxon>Bacillati</taxon>
        <taxon>Bacillota</taxon>
        <taxon>Bacilli</taxon>
        <taxon>Lactobacillales</taxon>
        <taxon>Chungangia</taxon>
    </lineage>
</organism>
<protein>
    <submittedName>
        <fullName evidence="4">DUF6359 domain-containing protein</fullName>
    </submittedName>
</protein>
<feature type="chain" id="PRO_5045416943" evidence="1">
    <location>
        <begin position="34"/>
        <end position="900"/>
    </location>
</feature>
<accession>A0ABV8X5F9</accession>
<dbReference type="Proteomes" id="UP001595817">
    <property type="component" value="Unassembled WGS sequence"/>
</dbReference>
<dbReference type="PANTHER" id="PTHR42834:SF1">
    <property type="entry name" value="ENDONUCLEASE_EXONUCLEASE_PHOSPHATASE FAMILY PROTEIN (AFU_ORTHOLOGUE AFUA_3G09210)"/>
    <property type="match status" value="1"/>
</dbReference>
<feature type="signal peptide" evidence="1">
    <location>
        <begin position="1"/>
        <end position="33"/>
    </location>
</feature>
<comment type="caution">
    <text evidence="4">The sequence shown here is derived from an EMBL/GenBank/DDBJ whole genome shotgun (WGS) entry which is preliminary data.</text>
</comment>
<dbReference type="SUPFAM" id="SSF56219">
    <property type="entry name" value="DNase I-like"/>
    <property type="match status" value="1"/>
</dbReference>
<evidence type="ECO:0000259" key="3">
    <source>
        <dbReference type="Pfam" id="PF19886"/>
    </source>
</evidence>
<proteinExistence type="predicted"/>
<sequence>MHKKAKVVKQRFVTLLAAMVLVLSAAIPVSVKAEDVLTVAEAIANNSGNGTVEGYIVGNVTGINSVDTEPPFGGDTNFAIADSPNETNTDNMLYVQLTTDFRPEFGLKTNPDNIGKKARVTGSLEAYFTHAGLKNPTVMTWADGSGGGEEEPPFEPIDPITVREIGIHEIQGEGHVSPYEGQVVSGVVGVVTSVIDSRNLYIQDLFPDDNENTSEGLLVYKVNHGAKVGDVVLVEGQVKEWVLDGYSEKLETDLAMTEVNAVSVEKINTAELPEPVLIGEGGLIPPTEVIDNDNFAEFDPEEDGIDFYESLEGMLVTLESPQVVAPQKYGEVFVVPNGTDTFFNNGGGVNIFEDDYNPERLTIETSNNFIAKAGDRFNGAVTGVVSYGFSNFKVLTGGQVPSIFEGDTAPETTWIEKDPEKLTVAAYNMENFSPETSQDKVARIAESIVNELKAPDILSLVEVQDNNGPTDDGTTDASASYQLLVDAIVAAGGPEYAFTDIAPADKEDGGQPGGNIRVGFIYNPDRVQLAEGEKGGTNEAVAWEDGSLTLNPGRIAPESFPDTRKSLAAEFVFNGEKVVVIANHLNSKGGDQPLFGKNQPPYLASEAERVELARMINSFISEGMEQNENLNVIVAGDMNDFEFSAPLQALKGSILTNMVEEVPLEDRYSYTYQGNSQVLDHILVSNNLADRTEVDMVHINSVFMEEHGRASDHDPVLIQTSLEKPADGVIEEGEWEVEEGDDEIRLVLPEEEILEETSVVLVDALLNEWAQTGKRVVIDFGLFEATFNGKQLQKLVNVEGDSVTVVYDSNADYSYKGKGQSMVAPFSVGFFDEDGEAANIKWNEPLTFMWDFGNDVVHKHVKTFYLDGKGKWKNAPVTNKGSLWTFKVKDTDAITIVKTK</sequence>
<dbReference type="PANTHER" id="PTHR42834">
    <property type="entry name" value="ENDONUCLEASE/EXONUCLEASE/PHOSPHATASE FAMILY PROTEIN (AFU_ORTHOLOGUE AFUA_3G09210)"/>
    <property type="match status" value="1"/>
</dbReference>
<dbReference type="InterPro" id="IPR005135">
    <property type="entry name" value="Endo/exonuclease/phosphatase"/>
</dbReference>
<keyword evidence="1" id="KW-0732">Signal</keyword>